<dbReference type="Gene3D" id="1.20.1250.20">
    <property type="entry name" value="MFS general substrate transporter like domains"/>
    <property type="match status" value="1"/>
</dbReference>
<feature type="transmembrane region" description="Helical" evidence="1">
    <location>
        <begin position="48"/>
        <end position="73"/>
    </location>
</feature>
<feature type="transmembrane region" description="Helical" evidence="1">
    <location>
        <begin position="175"/>
        <end position="198"/>
    </location>
</feature>
<evidence type="ECO:0000256" key="1">
    <source>
        <dbReference type="SAM" id="Phobius"/>
    </source>
</evidence>
<feature type="transmembrane region" description="Helical" evidence="1">
    <location>
        <begin position="117"/>
        <end position="138"/>
    </location>
</feature>
<comment type="caution">
    <text evidence="2">The sequence shown here is derived from an EMBL/GenBank/DDBJ whole genome shotgun (WGS) entry which is preliminary data.</text>
</comment>
<dbReference type="InterPro" id="IPR036259">
    <property type="entry name" value="MFS_trans_sf"/>
</dbReference>
<sequence>MIIFRVLFTLVSIGWWGRLGDVWGRKPVLLLACSFLLVLIKSANAPTLLMLSVLHGLFGGHALLYGTLLAYVTDCTSLSSRFGKFSALFAFAYVTAVMAIQLGNFNTLGGQIYPENSYPFMMNALVLTANLLWIATILPESLQTMGIQERRDIVSDFRAEFPYSFAASPLHRRSYLILSLSVFLYSLTLDFPYLKWAYEHLWQYKHFSDFAFFYALYIFGVTSIALVYIYPGSNRLLKRIYGKELHSLLYITKRLVQYSVSLDAFLALLVIAIPTTEPARLVHLFFNSVSFLFIGVIPALFCLASLEATQAGHTSRLTILFGSLAAIQEVGLIISTSFIESALHRLSSTGQLKIMYSVMAAFLILTSMLLGLGKLQTDVATEDGDDHVVQT</sequence>
<organism evidence="2 3">
    <name type="scientific">Armillaria novae-zelandiae</name>
    <dbReference type="NCBI Taxonomy" id="153914"/>
    <lineage>
        <taxon>Eukaryota</taxon>
        <taxon>Fungi</taxon>
        <taxon>Dikarya</taxon>
        <taxon>Basidiomycota</taxon>
        <taxon>Agaricomycotina</taxon>
        <taxon>Agaricomycetes</taxon>
        <taxon>Agaricomycetidae</taxon>
        <taxon>Agaricales</taxon>
        <taxon>Marasmiineae</taxon>
        <taxon>Physalacriaceae</taxon>
        <taxon>Armillaria</taxon>
    </lineage>
</organism>
<feature type="transmembrane region" description="Helical" evidence="1">
    <location>
        <begin position="285"/>
        <end position="306"/>
    </location>
</feature>
<evidence type="ECO:0008006" key="4">
    <source>
        <dbReference type="Google" id="ProtNLM"/>
    </source>
</evidence>
<dbReference type="Proteomes" id="UP001175227">
    <property type="component" value="Unassembled WGS sequence"/>
</dbReference>
<feature type="transmembrane region" description="Helical" evidence="1">
    <location>
        <begin position="255"/>
        <end position="273"/>
    </location>
</feature>
<proteinExistence type="predicted"/>
<feature type="transmembrane region" description="Helical" evidence="1">
    <location>
        <begin position="210"/>
        <end position="230"/>
    </location>
</feature>
<gene>
    <name evidence="2" type="ORF">IW261DRAFT_367702</name>
</gene>
<keyword evidence="1" id="KW-0812">Transmembrane</keyword>
<dbReference type="SUPFAM" id="SSF103473">
    <property type="entry name" value="MFS general substrate transporter"/>
    <property type="match status" value="1"/>
</dbReference>
<feature type="transmembrane region" description="Helical" evidence="1">
    <location>
        <begin position="85"/>
        <end position="105"/>
    </location>
</feature>
<keyword evidence="3" id="KW-1185">Reference proteome</keyword>
<keyword evidence="1" id="KW-1133">Transmembrane helix</keyword>
<reference evidence="2" key="1">
    <citation type="submission" date="2023-06" db="EMBL/GenBank/DDBJ databases">
        <authorList>
            <consortium name="Lawrence Berkeley National Laboratory"/>
            <person name="Ahrendt S."/>
            <person name="Sahu N."/>
            <person name="Indic B."/>
            <person name="Wong-Bajracharya J."/>
            <person name="Merenyi Z."/>
            <person name="Ke H.-M."/>
            <person name="Monk M."/>
            <person name="Kocsube S."/>
            <person name="Drula E."/>
            <person name="Lipzen A."/>
            <person name="Balint B."/>
            <person name="Henrissat B."/>
            <person name="Andreopoulos B."/>
            <person name="Martin F.M."/>
            <person name="Harder C.B."/>
            <person name="Rigling D."/>
            <person name="Ford K.L."/>
            <person name="Foster G.D."/>
            <person name="Pangilinan J."/>
            <person name="Papanicolaou A."/>
            <person name="Barry K."/>
            <person name="LaButti K."/>
            <person name="Viragh M."/>
            <person name="Koriabine M."/>
            <person name="Yan M."/>
            <person name="Riley R."/>
            <person name="Champramary S."/>
            <person name="Plett K.L."/>
            <person name="Tsai I.J."/>
            <person name="Slot J."/>
            <person name="Sipos G."/>
            <person name="Plett J."/>
            <person name="Nagy L.G."/>
            <person name="Grigoriev I.V."/>
        </authorList>
    </citation>
    <scope>NUCLEOTIDE SEQUENCE</scope>
    <source>
        <strain evidence="2">ICMP 16352</strain>
    </source>
</reference>
<protein>
    <recommendedName>
        <fullName evidence="4">Major facilitator superfamily (MFS) profile domain-containing protein</fullName>
    </recommendedName>
</protein>
<evidence type="ECO:0000313" key="2">
    <source>
        <dbReference type="EMBL" id="KAK0488712.1"/>
    </source>
</evidence>
<dbReference type="AlphaFoldDB" id="A0AA39UGR3"/>
<evidence type="ECO:0000313" key="3">
    <source>
        <dbReference type="Proteomes" id="UP001175227"/>
    </source>
</evidence>
<name>A0AA39UGR3_9AGAR</name>
<dbReference type="EMBL" id="JAUEPR010000002">
    <property type="protein sequence ID" value="KAK0488712.1"/>
    <property type="molecule type" value="Genomic_DNA"/>
</dbReference>
<accession>A0AA39UGR3</accession>
<feature type="transmembrane region" description="Helical" evidence="1">
    <location>
        <begin position="318"/>
        <end position="339"/>
    </location>
</feature>
<keyword evidence="1" id="KW-0472">Membrane</keyword>
<feature type="transmembrane region" description="Helical" evidence="1">
    <location>
        <begin position="354"/>
        <end position="372"/>
    </location>
</feature>